<dbReference type="SUPFAM" id="SSF56042">
    <property type="entry name" value="PurM C-terminal domain-like"/>
    <property type="match status" value="1"/>
</dbReference>
<dbReference type="HAMAP" id="MF_02128">
    <property type="entry name" value="TMP_kinase"/>
    <property type="match status" value="1"/>
</dbReference>
<dbReference type="SUPFAM" id="SSF55326">
    <property type="entry name" value="PurM N-terminal domain-like"/>
    <property type="match status" value="1"/>
</dbReference>
<dbReference type="GO" id="GO:0009030">
    <property type="term" value="F:thiamine-phosphate kinase activity"/>
    <property type="evidence" value="ECO:0007669"/>
    <property type="project" value="InterPro"/>
</dbReference>
<dbReference type="Gene3D" id="3.90.650.10">
    <property type="entry name" value="PurM-like C-terminal domain"/>
    <property type="match status" value="1"/>
</dbReference>
<organism evidence="2">
    <name type="scientific">marine metagenome</name>
    <dbReference type="NCBI Taxonomy" id="408172"/>
    <lineage>
        <taxon>unclassified sequences</taxon>
        <taxon>metagenomes</taxon>
        <taxon>ecological metagenomes</taxon>
    </lineage>
</organism>
<dbReference type="AlphaFoldDB" id="A0A381UFB1"/>
<evidence type="ECO:0000259" key="1">
    <source>
        <dbReference type="Pfam" id="PF00586"/>
    </source>
</evidence>
<feature type="non-terminal residue" evidence="2">
    <location>
        <position position="1"/>
    </location>
</feature>
<dbReference type="Pfam" id="PF00586">
    <property type="entry name" value="AIRS"/>
    <property type="match status" value="1"/>
</dbReference>
<dbReference type="GO" id="GO:0009228">
    <property type="term" value="P:thiamine biosynthetic process"/>
    <property type="evidence" value="ECO:0007669"/>
    <property type="project" value="InterPro"/>
</dbReference>
<sequence>VDEFQLIHRFFSRPTLFDSVKIGIGDDGAVLKTRCDQDLVVVTDTLVEGVHFFSEISPADLGHKTLAVNLSDLAAMGAEPDWAPLNLVLPTAESEWLQELSSGFFSLADRYNVTLVGGDTSYGPLNLTVTAGGWVPQGQALCRSGARNGDLIYVSGTVGDAALGLQLLSGPDGCLSDGENRVIERLRRPEPRTLLGKALRPWATAAIDLSDGLAADLAHVVVASGGLGAVIEEDCLPLSAEALELRTRKQLIPIALGGGDDYELCFCVPPECRGEIDRLGNQLRLPLTMIGKIDSTPGIWLVGESGVREEYRSGGHRHYWAD</sequence>
<dbReference type="EMBL" id="UINC01006321">
    <property type="protein sequence ID" value="SVA26839.1"/>
    <property type="molecule type" value="Genomic_DNA"/>
</dbReference>
<dbReference type="NCBIfam" id="TIGR01379">
    <property type="entry name" value="thiL"/>
    <property type="match status" value="1"/>
</dbReference>
<accession>A0A381UFB1</accession>
<dbReference type="CDD" id="cd02194">
    <property type="entry name" value="ThiL"/>
    <property type="match status" value="1"/>
</dbReference>
<name>A0A381UFB1_9ZZZZ</name>
<protein>
    <recommendedName>
        <fullName evidence="1">PurM-like N-terminal domain-containing protein</fullName>
    </recommendedName>
</protein>
<reference evidence="2" key="1">
    <citation type="submission" date="2018-05" db="EMBL/GenBank/DDBJ databases">
        <authorList>
            <person name="Lanie J.A."/>
            <person name="Ng W.-L."/>
            <person name="Kazmierczak K.M."/>
            <person name="Andrzejewski T.M."/>
            <person name="Davidsen T.M."/>
            <person name="Wayne K.J."/>
            <person name="Tettelin H."/>
            <person name="Glass J.I."/>
            <person name="Rusch D."/>
            <person name="Podicherti R."/>
            <person name="Tsui H.-C.T."/>
            <person name="Winkler M.E."/>
        </authorList>
    </citation>
    <scope>NUCLEOTIDE SEQUENCE</scope>
</reference>
<dbReference type="InterPro" id="IPR036921">
    <property type="entry name" value="PurM-like_N_sf"/>
</dbReference>
<feature type="domain" description="PurM-like N-terminal" evidence="1">
    <location>
        <begin position="25"/>
        <end position="133"/>
    </location>
</feature>
<proteinExistence type="inferred from homology"/>
<dbReference type="PANTHER" id="PTHR30270:SF0">
    <property type="entry name" value="THIAMINE-MONOPHOSPHATE KINASE"/>
    <property type="match status" value="1"/>
</dbReference>
<gene>
    <name evidence="2" type="ORF">METZ01_LOCUS79693</name>
</gene>
<dbReference type="InterPro" id="IPR016188">
    <property type="entry name" value="PurM-like_N"/>
</dbReference>
<dbReference type="PANTHER" id="PTHR30270">
    <property type="entry name" value="THIAMINE-MONOPHOSPHATE KINASE"/>
    <property type="match status" value="1"/>
</dbReference>
<dbReference type="PIRSF" id="PIRSF005303">
    <property type="entry name" value="Thiam_monoph_kin"/>
    <property type="match status" value="1"/>
</dbReference>
<evidence type="ECO:0000313" key="2">
    <source>
        <dbReference type="EMBL" id="SVA26839.1"/>
    </source>
</evidence>
<dbReference type="Gene3D" id="3.30.1330.10">
    <property type="entry name" value="PurM-like, N-terminal domain"/>
    <property type="match status" value="1"/>
</dbReference>
<dbReference type="InterPro" id="IPR036676">
    <property type="entry name" value="PurM-like_C_sf"/>
</dbReference>
<dbReference type="InterPro" id="IPR006283">
    <property type="entry name" value="ThiL-like"/>
</dbReference>